<reference evidence="2" key="1">
    <citation type="submission" date="2019-08" db="EMBL/GenBank/DDBJ databases">
        <title>The genome of the North American firefly Photinus pyralis.</title>
        <authorList>
            <consortium name="Photinus pyralis genome working group"/>
            <person name="Fallon T.R."/>
            <person name="Sander Lower S.E."/>
            <person name="Weng J.-K."/>
        </authorList>
    </citation>
    <scope>NUCLEOTIDE SEQUENCE</scope>
    <source>
        <strain evidence="2">TRF0915ILg1</strain>
        <tissue evidence="2">Whole body</tissue>
    </source>
</reference>
<gene>
    <name evidence="2" type="ORF">ILUMI_23651</name>
</gene>
<proteinExistence type="predicted"/>
<feature type="coiled-coil region" evidence="1">
    <location>
        <begin position="102"/>
        <end position="303"/>
    </location>
</feature>
<feature type="coiled-coil region" evidence="1">
    <location>
        <begin position="357"/>
        <end position="484"/>
    </location>
</feature>
<protein>
    <submittedName>
        <fullName evidence="2">Uncharacterized protein</fullName>
    </submittedName>
</protein>
<organism evidence="2 3">
    <name type="scientific">Ignelater luminosus</name>
    <name type="common">Cucubano</name>
    <name type="synonym">Pyrophorus luminosus</name>
    <dbReference type="NCBI Taxonomy" id="2038154"/>
    <lineage>
        <taxon>Eukaryota</taxon>
        <taxon>Metazoa</taxon>
        <taxon>Ecdysozoa</taxon>
        <taxon>Arthropoda</taxon>
        <taxon>Hexapoda</taxon>
        <taxon>Insecta</taxon>
        <taxon>Pterygota</taxon>
        <taxon>Neoptera</taxon>
        <taxon>Endopterygota</taxon>
        <taxon>Coleoptera</taxon>
        <taxon>Polyphaga</taxon>
        <taxon>Elateriformia</taxon>
        <taxon>Elateroidea</taxon>
        <taxon>Elateridae</taxon>
        <taxon>Agrypninae</taxon>
        <taxon>Pyrophorini</taxon>
        <taxon>Ignelater</taxon>
    </lineage>
</organism>
<name>A0A8K0C7N5_IGNLU</name>
<evidence type="ECO:0000256" key="1">
    <source>
        <dbReference type="SAM" id="Coils"/>
    </source>
</evidence>
<dbReference type="Proteomes" id="UP000801492">
    <property type="component" value="Unassembled WGS sequence"/>
</dbReference>
<accession>A0A8K0C7N5</accession>
<dbReference type="AlphaFoldDB" id="A0A8K0C7N5"/>
<comment type="caution">
    <text evidence="2">The sequence shown here is derived from an EMBL/GenBank/DDBJ whole genome shotgun (WGS) entry which is preliminary data.</text>
</comment>
<keyword evidence="3" id="KW-1185">Reference proteome</keyword>
<evidence type="ECO:0000313" key="3">
    <source>
        <dbReference type="Proteomes" id="UP000801492"/>
    </source>
</evidence>
<dbReference type="EMBL" id="VTPC01090610">
    <property type="protein sequence ID" value="KAF2882515.1"/>
    <property type="molecule type" value="Genomic_DNA"/>
</dbReference>
<feature type="coiled-coil region" evidence="1">
    <location>
        <begin position="16"/>
        <end position="43"/>
    </location>
</feature>
<keyword evidence="1" id="KW-0175">Coiled coil</keyword>
<evidence type="ECO:0000313" key="2">
    <source>
        <dbReference type="EMBL" id="KAF2882515.1"/>
    </source>
</evidence>
<dbReference type="OrthoDB" id="9518664at2759"/>
<sequence>MDGKGQIVFGKDISINDQNLEEAEELEDRKRREEEIHNLLSHAMGEFNYDDQSTLNSSVASNDGEHAGILPQEVRTAFEEQYREVSADEQLKVLYEVRVREVIALNNELEKFQKEFKNQEQSLKKKIVLLEIENERKNISLKESQELLAEKVDQIKSLEGQIECMQGKTKNLESNLAELNEENAIFREANRKLEQQVALMERGFPLFNKINDKELQESQRNKISQLEDMLEKTREQNERKEHQYKEATRELKQNLQEKDNFLTEKNILITKLTENYENVQRQCQELLKSVEELKRSKKTVERTESPLEEELRKIREKNESTDILSENIRKVVSNEFQVQVSNLTSENIKLRDMLFNRDKEFKEVEHQLQKMKNLQNENEVLYQKILEIESARQSVEERCIQTSFSSLDNTELTNLQKEKEDICNELAAAHATINELQNTLTLTRQENSQLKIKVNLEQERDVLIKQLQEKAAQFEKIILEKQRKLVQTNMNSVGTNTESKEANGSVLKIKYDASLFQLETKLRKKLKEEFDTKFEKFVEETQQKANAHVCENCKNIKEENKRLIEMRTKDRQCVAKLIERWKEKFLSFQKETQCKIVAFKAAYKQYVTETVTKLEQEYADKHNKLIENIKVISADLGHRNNKLLHYNLQGHTLLSEKLNVIIKSIQQGNEEVTEIEKRCTEKRAALEKSHH</sequence>